<evidence type="ECO:0000256" key="2">
    <source>
        <dbReference type="ARBA" id="ARBA00022448"/>
    </source>
</evidence>
<evidence type="ECO:0000256" key="9">
    <source>
        <dbReference type="RuleBase" id="RU003357"/>
    </source>
</evidence>
<keyword evidence="3 8" id="KW-1134">Transmembrane beta strand</keyword>
<keyword evidence="14" id="KW-1185">Reference proteome</keyword>
<organism evidence="13 14">
    <name type="scientific">Flavobacterium psychrotolerans</name>
    <dbReference type="NCBI Taxonomy" id="2169410"/>
    <lineage>
        <taxon>Bacteria</taxon>
        <taxon>Pseudomonadati</taxon>
        <taxon>Bacteroidota</taxon>
        <taxon>Flavobacteriia</taxon>
        <taxon>Flavobacteriales</taxon>
        <taxon>Flavobacteriaceae</taxon>
        <taxon>Flavobacterium</taxon>
    </lineage>
</organism>
<evidence type="ECO:0000256" key="6">
    <source>
        <dbReference type="ARBA" id="ARBA00023136"/>
    </source>
</evidence>
<keyword evidence="7 8" id="KW-0998">Cell outer membrane</keyword>
<dbReference type="InterPro" id="IPR000531">
    <property type="entry name" value="Beta-barrel_TonB"/>
</dbReference>
<dbReference type="PROSITE" id="PS52016">
    <property type="entry name" value="TONB_DEPENDENT_REC_3"/>
    <property type="match status" value="1"/>
</dbReference>
<dbReference type="Gene3D" id="2.60.40.1120">
    <property type="entry name" value="Carboxypeptidase-like, regulatory domain"/>
    <property type="match status" value="1"/>
</dbReference>
<evidence type="ECO:0000256" key="3">
    <source>
        <dbReference type="ARBA" id="ARBA00022452"/>
    </source>
</evidence>
<feature type="domain" description="TonB-dependent receptor plug" evidence="12">
    <location>
        <begin position="115"/>
        <end position="222"/>
    </location>
</feature>
<dbReference type="InterPro" id="IPR008969">
    <property type="entry name" value="CarboxyPept-like_regulatory"/>
</dbReference>
<evidence type="ECO:0000256" key="4">
    <source>
        <dbReference type="ARBA" id="ARBA00022692"/>
    </source>
</evidence>
<dbReference type="Pfam" id="PF07715">
    <property type="entry name" value="Plug"/>
    <property type="match status" value="1"/>
</dbReference>
<feature type="chain" id="PRO_5015718252" evidence="10">
    <location>
        <begin position="22"/>
        <end position="972"/>
    </location>
</feature>
<evidence type="ECO:0000259" key="12">
    <source>
        <dbReference type="Pfam" id="PF07715"/>
    </source>
</evidence>
<dbReference type="AlphaFoldDB" id="A0A2U1JP88"/>
<evidence type="ECO:0000256" key="7">
    <source>
        <dbReference type="ARBA" id="ARBA00023237"/>
    </source>
</evidence>
<dbReference type="RefSeq" id="WP_116723715.1">
    <property type="nucleotide sequence ID" value="NZ_QCZI01000002.1"/>
</dbReference>
<dbReference type="NCBIfam" id="TIGR04057">
    <property type="entry name" value="SusC_RagA_signa"/>
    <property type="match status" value="1"/>
</dbReference>
<sequence length="972" mass="107468">MKTIYKKLLFLLLFLPFSVLAQGTVEGTVLDSKTNQPIPGVNVIIQGTGNGTSTDFEGKFKLPKVKKGDKIVFSYIGYKNSTISYDSQKALTVKLEEESNQLQEVVIQVGYGSVKKKDATGSVALITTKDFNKGAITSVDGLLSGRAAGVVVTSSGTPGNDATIRIRGGSSLLASNDPLIVVDGLPIDGGMSAINPNDIESFSILKDASATAIYGNRGSNGVILITTKKGSKKDMQVSFNTFTTLNTLAKKIDVYSADEFRTLINEKAPLKAGLLGNSKTDWQNEIFSNSYTSDINLSILGNLFKTVPSRLTIGNTDNNGILETSHFKRSTASVALNPSFLDNHLKFNVTGNYSYTYRQNADEGAIGSAISYDPTQTVYDPNSIYAGYTEWVIGGVPKGTSNPVSMLKEVRNIGNQYRLFGNINIDYKFHFLPELRAIINAGMDNQHGDGSVRVNPLSRSGYNNSPLLPTSQIGSYSETWFDNKNKNLNAQLNYTKAFGKLNVDVLGGYEYQQFDYQNYYSGNRKLFGYGMDEENKEDVYTDPGNNLQAFFGRLNLGYNDKYLLTVNFRRDGSARVSPVNKWANFPGVAFAWKIKEEGFLKDSKTFSDLKLRLSYGETGQQQVPFALAWIKKYSTSGNNFYQFGNEFVIISKPDGYNEALKWERSSKYNVGLDFGFINNKLKATVDGYFSKTNDLFANTRRGALQNLGVYGPTNVGSLESKGVDFGLNFQAVQKDNFDLSLNYNLTYNHTEITSLATDNDPQGGVGLGAFAQINKVGLAPFSYWLYEQVYDQNGKPIEGVFVDRNGDGKVDSSDKYNYKKPQADVTMGFMVNATFYKNWDFSMSWRASLENYVYDDVNASRAFLGGINDTFNGTVSNSPVDYTNTNFIAASKQSDYYIKNASFLKLDNVTLGYNFKSILQSEKNSLRVYTGVQNVLTITDYKGIDPEVFNNGIDGTIFPRARMFMLGVNANF</sequence>
<dbReference type="Pfam" id="PF13715">
    <property type="entry name" value="CarbopepD_reg_2"/>
    <property type="match status" value="1"/>
</dbReference>
<dbReference type="InterPro" id="IPR023996">
    <property type="entry name" value="TonB-dep_OMP_SusC/RagA"/>
</dbReference>
<evidence type="ECO:0000259" key="11">
    <source>
        <dbReference type="Pfam" id="PF00593"/>
    </source>
</evidence>
<dbReference type="InterPro" id="IPR036942">
    <property type="entry name" value="Beta-barrel_TonB_sf"/>
</dbReference>
<evidence type="ECO:0000256" key="5">
    <source>
        <dbReference type="ARBA" id="ARBA00023077"/>
    </source>
</evidence>
<dbReference type="SUPFAM" id="SSF56935">
    <property type="entry name" value="Porins"/>
    <property type="match status" value="1"/>
</dbReference>
<dbReference type="GO" id="GO:0009279">
    <property type="term" value="C:cell outer membrane"/>
    <property type="evidence" value="ECO:0007669"/>
    <property type="project" value="UniProtKB-SubCell"/>
</dbReference>
<dbReference type="NCBIfam" id="TIGR04056">
    <property type="entry name" value="OMP_RagA_SusC"/>
    <property type="match status" value="1"/>
</dbReference>
<dbReference type="SUPFAM" id="SSF49464">
    <property type="entry name" value="Carboxypeptidase regulatory domain-like"/>
    <property type="match status" value="1"/>
</dbReference>
<gene>
    <name evidence="13" type="ORF">DB895_02180</name>
</gene>
<keyword evidence="5 9" id="KW-0798">TonB box</keyword>
<evidence type="ECO:0000313" key="14">
    <source>
        <dbReference type="Proteomes" id="UP000245449"/>
    </source>
</evidence>
<dbReference type="Gene3D" id="2.40.170.20">
    <property type="entry name" value="TonB-dependent receptor, beta-barrel domain"/>
    <property type="match status" value="1"/>
</dbReference>
<evidence type="ECO:0000313" key="13">
    <source>
        <dbReference type="EMBL" id="PWA06815.1"/>
    </source>
</evidence>
<dbReference type="Proteomes" id="UP000245449">
    <property type="component" value="Unassembled WGS sequence"/>
</dbReference>
<reference evidence="13 14" key="1">
    <citation type="submission" date="2018-04" db="EMBL/GenBank/DDBJ databases">
        <title>Flavobacterium sp. nov., isolated from glacier ice.</title>
        <authorList>
            <person name="Liu Q."/>
            <person name="Xin Y.-H."/>
        </authorList>
    </citation>
    <scope>NUCLEOTIDE SEQUENCE [LARGE SCALE GENOMIC DNA]</scope>
    <source>
        <strain evidence="13 14">RB1R5</strain>
    </source>
</reference>
<comment type="subcellular location">
    <subcellularLocation>
        <location evidence="1 8">Cell outer membrane</location>
        <topology evidence="1 8">Multi-pass membrane protein</topology>
    </subcellularLocation>
</comment>
<keyword evidence="2 8" id="KW-0813">Transport</keyword>
<comment type="similarity">
    <text evidence="8 9">Belongs to the TonB-dependent receptor family.</text>
</comment>
<keyword evidence="6 8" id="KW-0472">Membrane</keyword>
<feature type="domain" description="TonB-dependent receptor-like beta-barrel" evidence="11">
    <location>
        <begin position="430"/>
        <end position="935"/>
    </location>
</feature>
<keyword evidence="13" id="KW-0675">Receptor</keyword>
<dbReference type="Pfam" id="PF00593">
    <property type="entry name" value="TonB_dep_Rec_b-barrel"/>
    <property type="match status" value="1"/>
</dbReference>
<dbReference type="OrthoDB" id="9768177at2"/>
<comment type="caution">
    <text evidence="13">The sequence shown here is derived from an EMBL/GenBank/DDBJ whole genome shotgun (WGS) entry which is preliminary data.</text>
</comment>
<evidence type="ECO:0000256" key="8">
    <source>
        <dbReference type="PROSITE-ProRule" id="PRU01360"/>
    </source>
</evidence>
<feature type="signal peptide" evidence="10">
    <location>
        <begin position="1"/>
        <end position="21"/>
    </location>
</feature>
<dbReference type="EMBL" id="QCZI01000002">
    <property type="protein sequence ID" value="PWA06815.1"/>
    <property type="molecule type" value="Genomic_DNA"/>
</dbReference>
<keyword evidence="4 8" id="KW-0812">Transmembrane</keyword>
<accession>A0A2U1JP88</accession>
<evidence type="ECO:0000256" key="10">
    <source>
        <dbReference type="SAM" id="SignalP"/>
    </source>
</evidence>
<dbReference type="InterPro" id="IPR039426">
    <property type="entry name" value="TonB-dep_rcpt-like"/>
</dbReference>
<protein>
    <submittedName>
        <fullName evidence="13">TonB-dependent receptor</fullName>
    </submittedName>
</protein>
<keyword evidence="10" id="KW-0732">Signal</keyword>
<name>A0A2U1JP88_9FLAO</name>
<evidence type="ECO:0000256" key="1">
    <source>
        <dbReference type="ARBA" id="ARBA00004571"/>
    </source>
</evidence>
<dbReference type="InterPro" id="IPR012910">
    <property type="entry name" value="Plug_dom"/>
</dbReference>
<dbReference type="Gene3D" id="2.170.130.10">
    <property type="entry name" value="TonB-dependent receptor, plug domain"/>
    <property type="match status" value="1"/>
</dbReference>
<dbReference type="InterPro" id="IPR037066">
    <property type="entry name" value="Plug_dom_sf"/>
</dbReference>
<dbReference type="InterPro" id="IPR023997">
    <property type="entry name" value="TonB-dep_OMP_SusC/RagA_CS"/>
</dbReference>
<proteinExistence type="inferred from homology"/>